<dbReference type="Proteomes" id="UP000306319">
    <property type="component" value="Unassembled WGS sequence"/>
</dbReference>
<keyword evidence="2" id="KW-1185">Reference proteome</keyword>
<protein>
    <submittedName>
        <fullName evidence="1">Energy transducer TonB</fullName>
    </submittedName>
</protein>
<dbReference type="EMBL" id="SRYB01000040">
    <property type="protein sequence ID" value="TGY76452.1"/>
    <property type="molecule type" value="Genomic_DNA"/>
</dbReference>
<evidence type="ECO:0000313" key="2">
    <source>
        <dbReference type="Proteomes" id="UP000306319"/>
    </source>
</evidence>
<evidence type="ECO:0000313" key="1">
    <source>
        <dbReference type="EMBL" id="TGY76452.1"/>
    </source>
</evidence>
<name>A0AC61RDA5_9BACT</name>
<accession>A0AC61RDA5</accession>
<organism evidence="1 2">
    <name type="scientific">Lepagella muris</name>
    <dbReference type="NCBI Taxonomy" id="3032870"/>
    <lineage>
        <taxon>Bacteria</taxon>
        <taxon>Pseudomonadati</taxon>
        <taxon>Bacteroidota</taxon>
        <taxon>Bacteroidia</taxon>
        <taxon>Bacteroidales</taxon>
        <taxon>Muribaculaceae</taxon>
        <taxon>Lepagella</taxon>
    </lineage>
</organism>
<proteinExistence type="predicted"/>
<reference evidence="1" key="1">
    <citation type="submission" date="2019-04" db="EMBL/GenBank/DDBJ databases">
        <title>Microbes associate with the intestines of laboratory mice.</title>
        <authorList>
            <person name="Navarre W."/>
            <person name="Wong E."/>
            <person name="Huang K."/>
            <person name="Tropini C."/>
            <person name="Ng K."/>
            <person name="Yu B."/>
        </authorList>
    </citation>
    <scope>NUCLEOTIDE SEQUENCE</scope>
    <source>
        <strain evidence="1">NM04_E33</strain>
    </source>
</reference>
<comment type="caution">
    <text evidence="1">The sequence shown here is derived from an EMBL/GenBank/DDBJ whole genome shotgun (WGS) entry which is preliminary data.</text>
</comment>
<sequence>MAKRNVDLTSKEWRDLVFADKNKEFGAYQLRKSSDKRHNLAVVYTLIGLVIVFILILCYSKYSDYKAEQDAIALQEQREKMAAAELLQQEESEPEPEPEPEEVKFEQPEIEVPEEVLATVQVTQIAIVDADKVKNEVMDMEEQKEDNTARGVVNQEGSDDADKFKAVQEQVIVKEPEPEAKPVEEEIFVAVEQPAEFPGGMAALMKWLSNNIRYPEAAQQNDIQGRVVVKFVVEKDGSIGAATIVKGVDKDLDREALRVVKKMPKWQPGKNNGVSVRSYFNLPVTFKLQNN</sequence>
<gene>
    <name evidence="1" type="ORF">E5331_18060</name>
</gene>